<evidence type="ECO:0000313" key="2">
    <source>
        <dbReference type="EMBL" id="CAA9364609.1"/>
    </source>
</evidence>
<dbReference type="AlphaFoldDB" id="A0A6J4MU65"/>
<feature type="non-terminal residue" evidence="2">
    <location>
        <position position="1"/>
    </location>
</feature>
<dbReference type="EMBL" id="CADCUK010000032">
    <property type="protein sequence ID" value="CAA9364609.1"/>
    <property type="molecule type" value="Genomic_DNA"/>
</dbReference>
<dbReference type="GO" id="GO:0006508">
    <property type="term" value="P:proteolysis"/>
    <property type="evidence" value="ECO:0007669"/>
    <property type="project" value="UniProtKB-KW"/>
</dbReference>
<protein>
    <submittedName>
        <fullName evidence="2">ATP-dependent Clp protease adaptor protein ClpS</fullName>
    </submittedName>
</protein>
<dbReference type="GO" id="GO:0008233">
    <property type="term" value="F:peptidase activity"/>
    <property type="evidence" value="ECO:0007669"/>
    <property type="project" value="UniProtKB-KW"/>
</dbReference>
<gene>
    <name evidence="2" type="ORF">AVDCRST_MAG47-465</name>
</gene>
<name>A0A6J4MU65_9ACTN</name>
<keyword evidence="2" id="KW-0645">Protease</keyword>
<evidence type="ECO:0000256" key="1">
    <source>
        <dbReference type="SAM" id="MobiDB-lite"/>
    </source>
</evidence>
<feature type="non-terminal residue" evidence="2">
    <location>
        <position position="94"/>
    </location>
</feature>
<accession>A0A6J4MU65</accession>
<organism evidence="2">
    <name type="scientific">uncultured Nocardioidaceae bacterium</name>
    <dbReference type="NCBI Taxonomy" id="253824"/>
    <lineage>
        <taxon>Bacteria</taxon>
        <taxon>Bacillati</taxon>
        <taxon>Actinomycetota</taxon>
        <taxon>Actinomycetes</taxon>
        <taxon>Propionibacteriales</taxon>
        <taxon>Nocardioidaceae</taxon>
        <taxon>environmental samples</taxon>
    </lineage>
</organism>
<feature type="region of interest" description="Disordered" evidence="1">
    <location>
        <begin position="47"/>
        <end position="94"/>
    </location>
</feature>
<proteinExistence type="predicted"/>
<keyword evidence="2" id="KW-0378">Hydrolase</keyword>
<sequence>ACRVRAVRARRPHCSRPALADGGLERPGQPDVVRHLRLPAVLRLLQEEGREEDARGPPGRPVDRVVRESRGDGAGRAGDARVRPLGDPGEVRWL</sequence>
<reference evidence="2" key="1">
    <citation type="submission" date="2020-02" db="EMBL/GenBank/DDBJ databases">
        <authorList>
            <person name="Meier V. D."/>
        </authorList>
    </citation>
    <scope>NUCLEOTIDE SEQUENCE</scope>
    <source>
        <strain evidence="2">AVDCRST_MAG47</strain>
    </source>
</reference>